<gene>
    <name evidence="1" type="ORF">FPL22_13285</name>
</gene>
<evidence type="ECO:0000313" key="1">
    <source>
        <dbReference type="EMBL" id="TSJ77070.1"/>
    </source>
</evidence>
<evidence type="ECO:0008006" key="3">
    <source>
        <dbReference type="Google" id="ProtNLM"/>
    </source>
</evidence>
<dbReference type="Proteomes" id="UP000315648">
    <property type="component" value="Unassembled WGS sequence"/>
</dbReference>
<organism evidence="1 2">
    <name type="scientific">Rariglobus hedericola</name>
    <dbReference type="NCBI Taxonomy" id="2597822"/>
    <lineage>
        <taxon>Bacteria</taxon>
        <taxon>Pseudomonadati</taxon>
        <taxon>Verrucomicrobiota</taxon>
        <taxon>Opitutia</taxon>
        <taxon>Opitutales</taxon>
        <taxon>Opitutaceae</taxon>
        <taxon>Rariglobus</taxon>
    </lineage>
</organism>
<sequence length="153" mass="16965">MSAAHDVMNYGYMIDSDRKVIFQAFEGRFSLTQIIACVRRLWNDPAYSKTYPGIVDISRMTPSAGLDDLNGLVDFLKSETQTSTSRWAVITSSPAATAGSMVYKRIMAGRHVFEVFSTWESACEFLQLEITERPAIPFLPDMGGAEPTPSVVI</sequence>
<dbReference type="OrthoDB" id="1119272at2"/>
<dbReference type="RefSeq" id="WP_144230891.1">
    <property type="nucleotide sequence ID" value="NZ_CBCRVV010000011.1"/>
</dbReference>
<accession>A0A556QK99</accession>
<reference evidence="1 2" key="1">
    <citation type="submission" date="2019-07" db="EMBL/GenBank/DDBJ databases">
        <title>Description of 53C-WASEF.</title>
        <authorList>
            <person name="Pitt A."/>
            <person name="Hahn M.W."/>
        </authorList>
    </citation>
    <scope>NUCLEOTIDE SEQUENCE [LARGE SCALE GENOMIC DNA]</scope>
    <source>
        <strain evidence="1 2">53C-WASEF</strain>
    </source>
</reference>
<keyword evidence="2" id="KW-1185">Reference proteome</keyword>
<dbReference type="AlphaFoldDB" id="A0A556QK99"/>
<protein>
    <recommendedName>
        <fullName evidence="3">STAS/SEC14 domain-containing protein</fullName>
    </recommendedName>
</protein>
<proteinExistence type="predicted"/>
<name>A0A556QK99_9BACT</name>
<evidence type="ECO:0000313" key="2">
    <source>
        <dbReference type="Proteomes" id="UP000315648"/>
    </source>
</evidence>
<comment type="caution">
    <text evidence="1">The sequence shown here is derived from an EMBL/GenBank/DDBJ whole genome shotgun (WGS) entry which is preliminary data.</text>
</comment>
<dbReference type="EMBL" id="VMBG01000002">
    <property type="protein sequence ID" value="TSJ77070.1"/>
    <property type="molecule type" value="Genomic_DNA"/>
</dbReference>